<sequence>MSAWRQQLRNRWNQLCRAGRLLLKHANDWLLGRAPRERAILAGALFFTGAAIWFQAAFAPQAAGLAQLNNNLAQLEREQADLNATLQSLEARQAQADNPDAPVREEIAETEAALEQLQTDLVNSGLDFISPVTMDEAMRALRNLLEAPEAPALLRFERRRGPGIAAGGDSAVRELDILHREIALVFEADFATTTRFLKSLEADRQRLVWRRLDYQVTDHPTARINLRFDLYAPAKID</sequence>
<keyword evidence="1" id="KW-0175">Coiled coil</keyword>
<evidence type="ECO:0000313" key="4">
    <source>
        <dbReference type="Proteomes" id="UP000315400"/>
    </source>
</evidence>
<organism evidence="3 4">
    <name type="scientific">Spiribacter salinus</name>
    <dbReference type="NCBI Taxonomy" id="1335746"/>
    <lineage>
        <taxon>Bacteria</taxon>
        <taxon>Pseudomonadati</taxon>
        <taxon>Pseudomonadota</taxon>
        <taxon>Gammaproteobacteria</taxon>
        <taxon>Chromatiales</taxon>
        <taxon>Ectothiorhodospiraceae</taxon>
        <taxon>Spiribacter</taxon>
    </lineage>
</organism>
<dbReference type="AlphaFoldDB" id="A0A540VR71"/>
<keyword evidence="2" id="KW-0472">Membrane</keyword>
<name>A0A540VR71_9GAMM</name>
<gene>
    <name evidence="3" type="ORF">FKY71_10080</name>
</gene>
<evidence type="ECO:0008006" key="5">
    <source>
        <dbReference type="Google" id="ProtNLM"/>
    </source>
</evidence>
<keyword evidence="2" id="KW-1133">Transmembrane helix</keyword>
<evidence type="ECO:0000256" key="1">
    <source>
        <dbReference type="SAM" id="Coils"/>
    </source>
</evidence>
<dbReference type="EMBL" id="VIFK01000086">
    <property type="protein sequence ID" value="TQE99166.1"/>
    <property type="molecule type" value="Genomic_DNA"/>
</dbReference>
<feature type="coiled-coil region" evidence="1">
    <location>
        <begin position="65"/>
        <end position="92"/>
    </location>
</feature>
<proteinExistence type="predicted"/>
<protein>
    <recommendedName>
        <fullName evidence="5">MSHA biogenesis protein MshJ</fullName>
    </recommendedName>
</protein>
<keyword evidence="2" id="KW-0812">Transmembrane</keyword>
<dbReference type="Proteomes" id="UP000315400">
    <property type="component" value="Unassembled WGS sequence"/>
</dbReference>
<reference evidence="3 4" key="1">
    <citation type="submission" date="2019-06" db="EMBL/GenBank/DDBJ databases">
        <title>Metagenome assembled Genome of Spiribacter salinus SL48-SHIP from the microbial mat of Salt Lake 48 (Novosibirsk region, Russia).</title>
        <authorList>
            <person name="Shipova A."/>
            <person name="Rozanov A.S."/>
            <person name="Bryanskaya A.V."/>
            <person name="Peltek S.E."/>
        </authorList>
    </citation>
    <scope>NUCLEOTIDE SEQUENCE [LARGE SCALE GENOMIC DNA]</scope>
    <source>
        <strain evidence="3">SL48-SHIP-2</strain>
    </source>
</reference>
<feature type="transmembrane region" description="Helical" evidence="2">
    <location>
        <begin position="39"/>
        <end position="58"/>
    </location>
</feature>
<evidence type="ECO:0000256" key="2">
    <source>
        <dbReference type="SAM" id="Phobius"/>
    </source>
</evidence>
<comment type="caution">
    <text evidence="3">The sequence shown here is derived from an EMBL/GenBank/DDBJ whole genome shotgun (WGS) entry which is preliminary data.</text>
</comment>
<evidence type="ECO:0000313" key="3">
    <source>
        <dbReference type="EMBL" id="TQE99166.1"/>
    </source>
</evidence>
<accession>A0A540VR71</accession>